<dbReference type="PROSITE" id="PS51257">
    <property type="entry name" value="PROKAR_LIPOPROTEIN"/>
    <property type="match status" value="1"/>
</dbReference>
<dbReference type="PANTHER" id="PTHR42928">
    <property type="entry name" value="TRICARBOXYLATE-BINDING PROTEIN"/>
    <property type="match status" value="1"/>
</dbReference>
<dbReference type="CDD" id="cd13578">
    <property type="entry name" value="PBP2_Bug27"/>
    <property type="match status" value="1"/>
</dbReference>
<dbReference type="Gene3D" id="3.40.190.10">
    <property type="entry name" value="Periplasmic binding protein-like II"/>
    <property type="match status" value="1"/>
</dbReference>
<dbReference type="RefSeq" id="WP_345250140.1">
    <property type="nucleotide sequence ID" value="NZ_BAABFO010000011.1"/>
</dbReference>
<dbReference type="Proteomes" id="UP001501671">
    <property type="component" value="Unassembled WGS sequence"/>
</dbReference>
<dbReference type="SUPFAM" id="SSF53850">
    <property type="entry name" value="Periplasmic binding protein-like II"/>
    <property type="match status" value="1"/>
</dbReference>
<evidence type="ECO:0000256" key="1">
    <source>
        <dbReference type="ARBA" id="ARBA00006987"/>
    </source>
</evidence>
<reference evidence="4" key="1">
    <citation type="journal article" date="2019" name="Int. J. Syst. Evol. Microbiol.">
        <title>The Global Catalogue of Microorganisms (GCM) 10K type strain sequencing project: providing services to taxonomists for standard genome sequencing and annotation.</title>
        <authorList>
            <consortium name="The Broad Institute Genomics Platform"/>
            <consortium name="The Broad Institute Genome Sequencing Center for Infectious Disease"/>
            <person name="Wu L."/>
            <person name="Ma J."/>
        </authorList>
    </citation>
    <scope>NUCLEOTIDE SEQUENCE [LARGE SCALE GENOMIC DNA]</scope>
    <source>
        <strain evidence="4">JCM 17666</strain>
    </source>
</reference>
<proteinExistence type="inferred from homology"/>
<dbReference type="Pfam" id="PF03401">
    <property type="entry name" value="TctC"/>
    <property type="match status" value="1"/>
</dbReference>
<protein>
    <submittedName>
        <fullName evidence="3">Tripartite tricarboxylate transporter substrate binding protein</fullName>
    </submittedName>
</protein>
<dbReference type="PIRSF" id="PIRSF017082">
    <property type="entry name" value="YflP"/>
    <property type="match status" value="1"/>
</dbReference>
<accession>A0ABP8H4F6</accession>
<evidence type="ECO:0000313" key="3">
    <source>
        <dbReference type="EMBL" id="GAA4334237.1"/>
    </source>
</evidence>
<keyword evidence="4" id="KW-1185">Reference proteome</keyword>
<organism evidence="3 4">
    <name type="scientific">Pigmentiphaga soli</name>
    <dbReference type="NCBI Taxonomy" id="1007095"/>
    <lineage>
        <taxon>Bacteria</taxon>
        <taxon>Pseudomonadati</taxon>
        <taxon>Pseudomonadota</taxon>
        <taxon>Betaproteobacteria</taxon>
        <taxon>Burkholderiales</taxon>
        <taxon>Alcaligenaceae</taxon>
        <taxon>Pigmentiphaga</taxon>
    </lineage>
</organism>
<keyword evidence="2" id="KW-0732">Signal</keyword>
<feature type="chain" id="PRO_5047084141" evidence="2">
    <location>
        <begin position="28"/>
        <end position="325"/>
    </location>
</feature>
<dbReference type="EMBL" id="BAABFO010000011">
    <property type="protein sequence ID" value="GAA4334237.1"/>
    <property type="molecule type" value="Genomic_DNA"/>
</dbReference>
<sequence length="325" mass="34143">MKKQAMFARGAAAVAVLLSLACGAAAAQDYPNRPVRSIVGYPPGGAVDTNARILGQALSKLWGQSVVIENRGGAGSTIGTAMAAQAAPDGYAYLVVSPAHAINATLYKKLPYDTEKDFAPVAQLTESPLILFVNPSLPVNSVAELIAYAKAHPGKLNYGSSGNGTSVHLAGALFNMMAGTRMTHIPYNGGGPAYNALLAGDVDLMFGGVEGLPHAKSGKLKALAVTTPRRAPGYADIPTVAESGLPGYEVEAWYGVYVPAATPKDIVARLNRDINRALETDEVRKRYGELGFSVVHGTPEQFAEFSKSEIAKWRKVVQFANAGID</sequence>
<comment type="similarity">
    <text evidence="1">Belongs to the UPF0065 (bug) family.</text>
</comment>
<feature type="signal peptide" evidence="2">
    <location>
        <begin position="1"/>
        <end position="27"/>
    </location>
</feature>
<comment type="caution">
    <text evidence="3">The sequence shown here is derived from an EMBL/GenBank/DDBJ whole genome shotgun (WGS) entry which is preliminary data.</text>
</comment>
<evidence type="ECO:0000256" key="2">
    <source>
        <dbReference type="SAM" id="SignalP"/>
    </source>
</evidence>
<dbReference type="InterPro" id="IPR042100">
    <property type="entry name" value="Bug_dom1"/>
</dbReference>
<evidence type="ECO:0000313" key="4">
    <source>
        <dbReference type="Proteomes" id="UP001501671"/>
    </source>
</evidence>
<dbReference type="InterPro" id="IPR005064">
    <property type="entry name" value="BUG"/>
</dbReference>
<gene>
    <name evidence="3" type="ORF">GCM10023144_26280</name>
</gene>
<name>A0ABP8H4F6_9BURK</name>
<dbReference type="PANTHER" id="PTHR42928:SF5">
    <property type="entry name" value="BLR1237 PROTEIN"/>
    <property type="match status" value="1"/>
</dbReference>
<dbReference type="Gene3D" id="3.40.190.150">
    <property type="entry name" value="Bordetella uptake gene, domain 1"/>
    <property type="match status" value="1"/>
</dbReference>